<keyword evidence="5" id="KW-1185">Reference proteome</keyword>
<comment type="caution">
    <text evidence="4">The sequence shown here is derived from an EMBL/GenBank/DDBJ whole genome shotgun (WGS) entry which is preliminary data.</text>
</comment>
<dbReference type="GO" id="GO:0006696">
    <property type="term" value="P:ergosterol biosynthetic process"/>
    <property type="evidence" value="ECO:0007669"/>
    <property type="project" value="TreeGrafter"/>
</dbReference>
<proteinExistence type="inferred from homology"/>
<dbReference type="InterPro" id="IPR032696">
    <property type="entry name" value="SQ_cyclase_C"/>
</dbReference>
<dbReference type="Pfam" id="PF13243">
    <property type="entry name" value="SQHop_cyclase_C"/>
    <property type="match status" value="1"/>
</dbReference>
<evidence type="ECO:0000313" key="4">
    <source>
        <dbReference type="EMBL" id="GHJ90439.1"/>
    </source>
</evidence>
<evidence type="ECO:0000256" key="2">
    <source>
        <dbReference type="ARBA" id="ARBA00022737"/>
    </source>
</evidence>
<dbReference type="Gene3D" id="1.50.10.20">
    <property type="match status" value="1"/>
</dbReference>
<dbReference type="InterPro" id="IPR008930">
    <property type="entry name" value="Terpenoid_cyclase/PrenylTrfase"/>
</dbReference>
<evidence type="ECO:0000256" key="1">
    <source>
        <dbReference type="ARBA" id="ARBA00009755"/>
    </source>
</evidence>
<dbReference type="GO" id="GO:0005811">
    <property type="term" value="C:lipid droplet"/>
    <property type="evidence" value="ECO:0007669"/>
    <property type="project" value="InterPro"/>
</dbReference>
<protein>
    <recommendedName>
        <fullName evidence="3">Squalene cyclase C-terminal domain-containing protein</fullName>
    </recommendedName>
</protein>
<dbReference type="GO" id="GO:0000250">
    <property type="term" value="F:lanosterol synthase activity"/>
    <property type="evidence" value="ECO:0007669"/>
    <property type="project" value="TreeGrafter"/>
</dbReference>
<dbReference type="Proteomes" id="UP000620104">
    <property type="component" value="Unassembled WGS sequence"/>
</dbReference>
<gene>
    <name evidence="4" type="ORF">NliqN6_6841</name>
</gene>
<dbReference type="SUPFAM" id="SSF48239">
    <property type="entry name" value="Terpenoid cyclases/Protein prenyltransferases"/>
    <property type="match status" value="1"/>
</dbReference>
<dbReference type="PANTHER" id="PTHR11764:SF20">
    <property type="entry name" value="LANOSTEROL SYNTHASE"/>
    <property type="match status" value="1"/>
</dbReference>
<keyword evidence="2" id="KW-0677">Repeat</keyword>
<dbReference type="OrthoDB" id="21502at2759"/>
<evidence type="ECO:0000313" key="5">
    <source>
        <dbReference type="Proteomes" id="UP000620104"/>
    </source>
</evidence>
<dbReference type="EMBL" id="BLZA01000058">
    <property type="protein sequence ID" value="GHJ90439.1"/>
    <property type="molecule type" value="Genomic_DNA"/>
</dbReference>
<reference evidence="4" key="1">
    <citation type="submission" date="2020-07" db="EMBL/GenBank/DDBJ databases">
        <title>Draft Genome Sequence of a Deep-Sea Yeast, Naganishia (Cryptococcus) liquefaciens strain N6.</title>
        <authorList>
            <person name="Han Y.W."/>
            <person name="Kajitani R."/>
            <person name="Morimoto H."/>
            <person name="Parhat M."/>
            <person name="Tsubouchi H."/>
            <person name="Bakenova O."/>
            <person name="Ogata M."/>
            <person name="Argunhan B."/>
            <person name="Aoki R."/>
            <person name="Kajiwara S."/>
            <person name="Itoh T."/>
            <person name="Iwasaki H."/>
        </authorList>
    </citation>
    <scope>NUCLEOTIDE SEQUENCE</scope>
    <source>
        <strain evidence="4">N6</strain>
    </source>
</reference>
<organism evidence="4 5">
    <name type="scientific">Naganishia liquefaciens</name>
    <dbReference type="NCBI Taxonomy" id="104408"/>
    <lineage>
        <taxon>Eukaryota</taxon>
        <taxon>Fungi</taxon>
        <taxon>Dikarya</taxon>
        <taxon>Basidiomycota</taxon>
        <taxon>Agaricomycotina</taxon>
        <taxon>Tremellomycetes</taxon>
        <taxon>Filobasidiales</taxon>
        <taxon>Filobasidiaceae</taxon>
        <taxon>Naganishia</taxon>
    </lineage>
</organism>
<sequence length="113" mass="12816">MFALEALSLVGETYGNSKSVHKSCVTEKYCQHPMSQVVQTSWVTMGLMYGQYIHKEVIRRACDLIMSRQNPDGSWLQEDAEGIFNETCVIDHPNDKFSFTIWALGMADGYLKS</sequence>
<accession>A0A8H3U278</accession>
<name>A0A8H3U278_9TREE</name>
<dbReference type="InterPro" id="IPR018333">
    <property type="entry name" value="Squalene_cyclase"/>
</dbReference>
<feature type="domain" description="Squalene cyclase C-terminal" evidence="3">
    <location>
        <begin position="22"/>
        <end position="106"/>
    </location>
</feature>
<evidence type="ECO:0000259" key="3">
    <source>
        <dbReference type="Pfam" id="PF13243"/>
    </source>
</evidence>
<dbReference type="PANTHER" id="PTHR11764">
    <property type="entry name" value="TERPENE CYCLASE/MUTASE FAMILY MEMBER"/>
    <property type="match status" value="1"/>
</dbReference>
<comment type="similarity">
    <text evidence="1">Belongs to the terpene cyclase/mutase family.</text>
</comment>
<dbReference type="AlphaFoldDB" id="A0A8H3U278"/>
<dbReference type="GO" id="GO:0016104">
    <property type="term" value="P:triterpenoid biosynthetic process"/>
    <property type="evidence" value="ECO:0007669"/>
    <property type="project" value="InterPro"/>
</dbReference>